<reference evidence="1" key="2">
    <citation type="submission" date="2023-01" db="EMBL/GenBank/DDBJ databases">
        <authorList>
            <person name="Sun Q."/>
            <person name="Evtushenko L."/>
        </authorList>
    </citation>
    <scope>NUCLEOTIDE SEQUENCE</scope>
    <source>
        <strain evidence="1">VKM B-2789</strain>
    </source>
</reference>
<dbReference type="EMBL" id="BSFM01000021">
    <property type="protein sequence ID" value="GLK86639.1"/>
    <property type="molecule type" value="Genomic_DNA"/>
</dbReference>
<dbReference type="RefSeq" id="WP_213363677.1">
    <property type="nucleotide sequence ID" value="NZ_BSFM01000021.1"/>
</dbReference>
<name>A0A9W6K269_9HYPH</name>
<keyword evidence="2" id="KW-1185">Reference proteome</keyword>
<sequence length="79" mass="8612">MKITVYVAIDPVPPARMFRAVLFVDSKGGGRELGISFDGPSAEHVREKASQFAEAEQQRIARQIGKAKSRRRIAGGAND</sequence>
<dbReference type="AlphaFoldDB" id="A0A9W6K269"/>
<dbReference type="Proteomes" id="UP001143330">
    <property type="component" value="Unassembled WGS sequence"/>
</dbReference>
<reference evidence="1" key="1">
    <citation type="journal article" date="2014" name="Int. J. Syst. Evol. Microbiol.">
        <title>Complete genome sequence of Corynebacterium casei LMG S-19264T (=DSM 44701T), isolated from a smear-ripened cheese.</title>
        <authorList>
            <consortium name="US DOE Joint Genome Institute (JGI-PGF)"/>
            <person name="Walter F."/>
            <person name="Albersmeier A."/>
            <person name="Kalinowski J."/>
            <person name="Ruckert C."/>
        </authorList>
    </citation>
    <scope>NUCLEOTIDE SEQUENCE</scope>
    <source>
        <strain evidence="1">VKM B-2789</strain>
    </source>
</reference>
<evidence type="ECO:0000313" key="2">
    <source>
        <dbReference type="Proteomes" id="UP001143330"/>
    </source>
</evidence>
<organism evidence="1 2">
    <name type="scientific">Ancylobacter defluvii</name>
    <dbReference type="NCBI Taxonomy" id="1282440"/>
    <lineage>
        <taxon>Bacteria</taxon>
        <taxon>Pseudomonadati</taxon>
        <taxon>Pseudomonadota</taxon>
        <taxon>Alphaproteobacteria</taxon>
        <taxon>Hyphomicrobiales</taxon>
        <taxon>Xanthobacteraceae</taxon>
        <taxon>Ancylobacter</taxon>
    </lineage>
</organism>
<comment type="caution">
    <text evidence="1">The sequence shown here is derived from an EMBL/GenBank/DDBJ whole genome shotgun (WGS) entry which is preliminary data.</text>
</comment>
<protein>
    <submittedName>
        <fullName evidence="1">Uncharacterized protein</fullName>
    </submittedName>
</protein>
<proteinExistence type="predicted"/>
<evidence type="ECO:0000313" key="1">
    <source>
        <dbReference type="EMBL" id="GLK86639.1"/>
    </source>
</evidence>
<gene>
    <name evidence="1" type="ORF">GCM10017653_47090</name>
</gene>
<accession>A0A9W6K269</accession>